<evidence type="ECO:0000256" key="5">
    <source>
        <dbReference type="ARBA" id="ARBA00022777"/>
    </source>
</evidence>
<dbReference type="Gene3D" id="3.30.450.20">
    <property type="entry name" value="PAS domain"/>
    <property type="match status" value="2"/>
</dbReference>
<dbReference type="InterPro" id="IPR035965">
    <property type="entry name" value="PAS-like_dom_sf"/>
</dbReference>
<keyword evidence="6" id="KW-1133">Transmembrane helix</keyword>
<dbReference type="AlphaFoldDB" id="A0AAJ2EXQ3"/>
<evidence type="ECO:0000313" key="12">
    <source>
        <dbReference type="EMBL" id="MDR6232470.1"/>
    </source>
</evidence>
<dbReference type="InterPro" id="IPR001610">
    <property type="entry name" value="PAC"/>
</dbReference>
<dbReference type="InterPro" id="IPR004089">
    <property type="entry name" value="MCPsignal_dom"/>
</dbReference>
<keyword evidence="5" id="KW-0808">Transferase</keyword>
<dbReference type="GO" id="GO:0016301">
    <property type="term" value="F:kinase activity"/>
    <property type="evidence" value="ECO:0007669"/>
    <property type="project" value="UniProtKB-KW"/>
</dbReference>
<dbReference type="InterPro" id="IPR013655">
    <property type="entry name" value="PAS_fold_3"/>
</dbReference>
<dbReference type="GO" id="GO:0007165">
    <property type="term" value="P:signal transduction"/>
    <property type="evidence" value="ECO:0007669"/>
    <property type="project" value="UniProtKB-KW"/>
</dbReference>
<evidence type="ECO:0000256" key="1">
    <source>
        <dbReference type="ARBA" id="ARBA00004236"/>
    </source>
</evidence>
<protein>
    <submittedName>
        <fullName evidence="12">Methyl-accepting chemotaxis protein</fullName>
    </submittedName>
</protein>
<evidence type="ECO:0000313" key="13">
    <source>
        <dbReference type="Proteomes" id="UP001268036"/>
    </source>
</evidence>
<dbReference type="InterPro" id="IPR000700">
    <property type="entry name" value="PAS-assoc_C"/>
</dbReference>
<evidence type="ECO:0000256" key="8">
    <source>
        <dbReference type="ARBA" id="ARBA00023224"/>
    </source>
</evidence>
<dbReference type="GO" id="GO:0006935">
    <property type="term" value="P:chemotaxis"/>
    <property type="evidence" value="ECO:0007669"/>
    <property type="project" value="UniProtKB-ARBA"/>
</dbReference>
<keyword evidence="3" id="KW-0488">Methylation</keyword>
<organism evidence="12 13">
    <name type="scientific">Pseudomonas oryzihabitans</name>
    <dbReference type="NCBI Taxonomy" id="47885"/>
    <lineage>
        <taxon>Bacteria</taxon>
        <taxon>Pseudomonadati</taxon>
        <taxon>Pseudomonadota</taxon>
        <taxon>Gammaproteobacteria</taxon>
        <taxon>Pseudomonadales</taxon>
        <taxon>Pseudomonadaceae</taxon>
        <taxon>Pseudomonas</taxon>
    </lineage>
</organism>
<dbReference type="PROSITE" id="PS50111">
    <property type="entry name" value="CHEMOTAXIS_TRANSDUC_2"/>
    <property type="match status" value="1"/>
</dbReference>
<dbReference type="Proteomes" id="UP001268036">
    <property type="component" value="Unassembled WGS sequence"/>
</dbReference>
<proteinExistence type="predicted"/>
<gene>
    <name evidence="12" type="ORF">QE440_000211</name>
</gene>
<dbReference type="EMBL" id="JAVJAF010000001">
    <property type="protein sequence ID" value="MDR6232470.1"/>
    <property type="molecule type" value="Genomic_DNA"/>
</dbReference>
<dbReference type="Gene3D" id="1.10.287.950">
    <property type="entry name" value="Methyl-accepting chemotaxis protein"/>
    <property type="match status" value="1"/>
</dbReference>
<evidence type="ECO:0000256" key="7">
    <source>
        <dbReference type="ARBA" id="ARBA00023136"/>
    </source>
</evidence>
<evidence type="ECO:0000256" key="4">
    <source>
        <dbReference type="ARBA" id="ARBA00022692"/>
    </source>
</evidence>
<keyword evidence="8 9" id="KW-0807">Transducer</keyword>
<name>A0AAJ2EXQ3_9PSED</name>
<reference evidence="12" key="1">
    <citation type="submission" date="2023-08" db="EMBL/GenBank/DDBJ databases">
        <title>Functional and genomic diversity of the sorghum phyllosphere microbiome.</title>
        <authorList>
            <person name="Shade A."/>
        </authorList>
    </citation>
    <scope>NUCLEOTIDE SEQUENCE</scope>
    <source>
        <strain evidence="12">SORGH_AS_0201</strain>
    </source>
</reference>
<dbReference type="InterPro" id="IPR013656">
    <property type="entry name" value="PAS_4"/>
</dbReference>
<dbReference type="InterPro" id="IPR000014">
    <property type="entry name" value="PAS"/>
</dbReference>
<dbReference type="Pfam" id="PF08447">
    <property type="entry name" value="PAS_3"/>
    <property type="match status" value="1"/>
</dbReference>
<dbReference type="GO" id="GO:0005886">
    <property type="term" value="C:plasma membrane"/>
    <property type="evidence" value="ECO:0007669"/>
    <property type="project" value="UniProtKB-SubCell"/>
</dbReference>
<dbReference type="SUPFAM" id="SSF58104">
    <property type="entry name" value="Methyl-accepting chemotaxis protein (MCP) signaling domain"/>
    <property type="match status" value="1"/>
</dbReference>
<dbReference type="PANTHER" id="PTHR32089">
    <property type="entry name" value="METHYL-ACCEPTING CHEMOTAXIS PROTEIN MCPB"/>
    <property type="match status" value="1"/>
</dbReference>
<keyword evidence="5" id="KW-0418">Kinase</keyword>
<dbReference type="SUPFAM" id="SSF55785">
    <property type="entry name" value="PYP-like sensor domain (PAS domain)"/>
    <property type="match status" value="2"/>
</dbReference>
<evidence type="ECO:0000256" key="2">
    <source>
        <dbReference type="ARBA" id="ARBA00022475"/>
    </source>
</evidence>
<keyword evidence="4" id="KW-0812">Transmembrane</keyword>
<dbReference type="PANTHER" id="PTHR32089:SF112">
    <property type="entry name" value="LYSOZYME-LIKE PROTEIN-RELATED"/>
    <property type="match status" value="1"/>
</dbReference>
<evidence type="ECO:0000256" key="6">
    <source>
        <dbReference type="ARBA" id="ARBA00022989"/>
    </source>
</evidence>
<keyword evidence="2" id="KW-1003">Cell membrane</keyword>
<dbReference type="NCBIfam" id="TIGR00229">
    <property type="entry name" value="sensory_box"/>
    <property type="match status" value="2"/>
</dbReference>
<dbReference type="SMART" id="SM00086">
    <property type="entry name" value="PAC"/>
    <property type="match status" value="2"/>
</dbReference>
<evidence type="ECO:0000256" key="3">
    <source>
        <dbReference type="ARBA" id="ARBA00022481"/>
    </source>
</evidence>
<sequence length="454" mass="50111">MSWRVEPEKDTTFLGDPMFNSSLKRRIAELEAELADHRQLRTAFCNDALCLLLDAQGRIEDFNENFALCLGYAPGSLTGRYLDDIIPDYVKSLDCYRELKRSFSEGRQASGIYRLLRGAGGVAWLYAIWTPVRDAQGQVRQIRCYAYDRTEQVETSTEHSGIINALLRSTAVIEFNLAGEVLTANERFLQGMGYSLSQIVGKHHRLFCTRDEAESADYRAFWERLNRGDYVAGRFQRIDSQGRTVWLEASYNPVLNTRGELYKVIKFATVITEQVEQELAVAEAARVAFDISQTTDESARQGAAVVQDTVAVMTRIADEIQVAANGIEDLGKQSLVISAIVKTISGIAEQTNLLALNAAIEAARAGEQGRGFAVVADEVRQLAGRTSKATEEIVGVVQQNQQLAQTAVANMAASRQQAEQGLQLANDAGVRITEIQDGARQVVGAVSQFARRLS</sequence>
<dbReference type="Pfam" id="PF08448">
    <property type="entry name" value="PAS_4"/>
    <property type="match status" value="1"/>
</dbReference>
<comment type="subcellular location">
    <subcellularLocation>
        <location evidence="1">Cell membrane</location>
    </subcellularLocation>
</comment>
<dbReference type="SMART" id="SM00283">
    <property type="entry name" value="MA"/>
    <property type="match status" value="1"/>
</dbReference>
<feature type="domain" description="Methyl-accepting transducer" evidence="10">
    <location>
        <begin position="281"/>
        <end position="454"/>
    </location>
</feature>
<accession>A0AAJ2EXQ3</accession>
<dbReference type="PROSITE" id="PS50113">
    <property type="entry name" value="PAC"/>
    <property type="match status" value="1"/>
</dbReference>
<dbReference type="Pfam" id="PF00015">
    <property type="entry name" value="MCPsignal"/>
    <property type="match status" value="1"/>
</dbReference>
<feature type="domain" description="PAC" evidence="11">
    <location>
        <begin position="231"/>
        <end position="283"/>
    </location>
</feature>
<keyword evidence="7" id="KW-0472">Membrane</keyword>
<evidence type="ECO:0000256" key="9">
    <source>
        <dbReference type="PROSITE-ProRule" id="PRU00284"/>
    </source>
</evidence>
<dbReference type="CDD" id="cd00130">
    <property type="entry name" value="PAS"/>
    <property type="match status" value="2"/>
</dbReference>
<dbReference type="CDD" id="cd11386">
    <property type="entry name" value="MCP_signal"/>
    <property type="match status" value="1"/>
</dbReference>
<evidence type="ECO:0000259" key="10">
    <source>
        <dbReference type="PROSITE" id="PS50111"/>
    </source>
</evidence>
<comment type="caution">
    <text evidence="12">The sequence shown here is derived from an EMBL/GenBank/DDBJ whole genome shotgun (WGS) entry which is preliminary data.</text>
</comment>
<evidence type="ECO:0000259" key="11">
    <source>
        <dbReference type="PROSITE" id="PS50113"/>
    </source>
</evidence>